<evidence type="ECO:0000256" key="5">
    <source>
        <dbReference type="ARBA" id="ARBA00023277"/>
    </source>
</evidence>
<evidence type="ECO:0000313" key="10">
    <source>
        <dbReference type="Proteomes" id="UP000253303"/>
    </source>
</evidence>
<comment type="caution">
    <text evidence="9">The sequence shown here is derived from an EMBL/GenBank/DDBJ whole genome shotgun (WGS) entry which is preliminary data.</text>
</comment>
<evidence type="ECO:0000313" key="9">
    <source>
        <dbReference type="EMBL" id="RBQ18207.1"/>
    </source>
</evidence>
<keyword evidence="4" id="KW-0704">Schiff base</keyword>
<reference evidence="9 10" key="1">
    <citation type="submission" date="2018-06" db="EMBL/GenBank/DDBJ databases">
        <title>Sphaerisporangium craniellae sp. nov., isolated from a marine sponge in the South China Sea.</title>
        <authorList>
            <person name="Li L."/>
        </authorList>
    </citation>
    <scope>NUCLEOTIDE SEQUENCE [LARGE SCALE GENOMIC DNA]</scope>
    <source>
        <strain evidence="9 10">LHW63015</strain>
    </source>
</reference>
<sequence>MHHPPSAGLEIWAATPTPFGPDGELRPDVVGEQARHLAEAGVNGVFVGGTTGEFAALSTAERLELAAAWAAYRPPGLRLGVHVGHTVLGEATALARQAAERGADMIAAVAPYYGSPSGVEAVVDHLAEIAAAAPGVPFCYYHVPEMSGLRVPASAVTAAAAKRIPAFGAVKFTDGDLLEFARTQEVSPHVRVYFGRDELLPAALGMGGRAVIGSLYNFLAPAAREVYAAAVSGRLDDAMRLHRPFREVAAVAARYGALPVVKELTALLGGPDTGRCRSPWHRLDGAALDDVRGLADRLGAPGNAADQ</sequence>
<dbReference type="OrthoDB" id="3175637at2"/>
<evidence type="ECO:0000256" key="1">
    <source>
        <dbReference type="ARBA" id="ARBA00004496"/>
    </source>
</evidence>
<keyword evidence="3 6" id="KW-0456">Lyase</keyword>
<evidence type="ECO:0008006" key="11">
    <source>
        <dbReference type="Google" id="ProtNLM"/>
    </source>
</evidence>
<feature type="active site" description="Proton donor/acceptor" evidence="7">
    <location>
        <position position="141"/>
    </location>
</feature>
<gene>
    <name evidence="9" type="ORF">DP939_20135</name>
</gene>
<dbReference type="InterPro" id="IPR020624">
    <property type="entry name" value="Schiff_base-form_aldolases_CS"/>
</dbReference>
<evidence type="ECO:0000256" key="8">
    <source>
        <dbReference type="PIRSR" id="PIRSR001365-2"/>
    </source>
</evidence>
<dbReference type="GO" id="GO:0005737">
    <property type="term" value="C:cytoplasm"/>
    <property type="evidence" value="ECO:0007669"/>
    <property type="project" value="UniProtKB-SubCell"/>
</dbReference>
<dbReference type="EMBL" id="QMEY01000008">
    <property type="protein sequence ID" value="RBQ18207.1"/>
    <property type="molecule type" value="Genomic_DNA"/>
</dbReference>
<feature type="binding site" evidence="8">
    <location>
        <position position="212"/>
    </location>
    <ligand>
        <name>pyruvate</name>
        <dbReference type="ChEBI" id="CHEBI:15361"/>
    </ligand>
</feature>
<dbReference type="SMART" id="SM01130">
    <property type="entry name" value="DHDPS"/>
    <property type="match status" value="1"/>
</dbReference>
<evidence type="ECO:0000256" key="6">
    <source>
        <dbReference type="PIRNR" id="PIRNR001365"/>
    </source>
</evidence>
<feature type="active site" description="Schiff-base intermediate with substrate" evidence="7">
    <location>
        <position position="171"/>
    </location>
</feature>
<dbReference type="Gene3D" id="3.20.20.70">
    <property type="entry name" value="Aldolase class I"/>
    <property type="match status" value="1"/>
</dbReference>
<evidence type="ECO:0000256" key="7">
    <source>
        <dbReference type="PIRSR" id="PIRSR001365-1"/>
    </source>
</evidence>
<dbReference type="SUPFAM" id="SSF51569">
    <property type="entry name" value="Aldolase"/>
    <property type="match status" value="1"/>
</dbReference>
<dbReference type="Pfam" id="PF00701">
    <property type="entry name" value="DHDPS"/>
    <property type="match status" value="1"/>
</dbReference>
<dbReference type="PANTHER" id="PTHR12128">
    <property type="entry name" value="DIHYDRODIPICOLINATE SYNTHASE"/>
    <property type="match status" value="1"/>
</dbReference>
<protein>
    <recommendedName>
        <fullName evidence="11">N-acetylneuraminate lyase</fullName>
    </recommendedName>
</protein>
<comment type="subcellular location">
    <subcellularLocation>
        <location evidence="1">Cytoplasm</location>
    </subcellularLocation>
</comment>
<dbReference type="PROSITE" id="PS00665">
    <property type="entry name" value="DHDPS_1"/>
    <property type="match status" value="1"/>
</dbReference>
<keyword evidence="2" id="KW-0963">Cytoplasm</keyword>
<keyword evidence="5" id="KW-0119">Carbohydrate metabolism</keyword>
<dbReference type="PIRSF" id="PIRSF001365">
    <property type="entry name" value="DHDPS"/>
    <property type="match status" value="1"/>
</dbReference>
<dbReference type="PANTHER" id="PTHR12128:SF21">
    <property type="entry name" value="N-ACETYLNEURAMINATE LYASE"/>
    <property type="match status" value="1"/>
</dbReference>
<dbReference type="PRINTS" id="PR00146">
    <property type="entry name" value="DHPICSNTHASE"/>
</dbReference>
<name>A0A366LWR8_9ACTN</name>
<dbReference type="InterPro" id="IPR002220">
    <property type="entry name" value="DapA-like"/>
</dbReference>
<proteinExistence type="inferred from homology"/>
<accession>A0A366LWR8</accession>
<dbReference type="RefSeq" id="WP_113982285.1">
    <property type="nucleotide sequence ID" value="NZ_QMEY01000008.1"/>
</dbReference>
<evidence type="ECO:0000256" key="4">
    <source>
        <dbReference type="ARBA" id="ARBA00023270"/>
    </source>
</evidence>
<organism evidence="9 10">
    <name type="scientific">Spongiactinospora rosea</name>
    <dbReference type="NCBI Taxonomy" id="2248750"/>
    <lineage>
        <taxon>Bacteria</taxon>
        <taxon>Bacillati</taxon>
        <taxon>Actinomycetota</taxon>
        <taxon>Actinomycetes</taxon>
        <taxon>Streptosporangiales</taxon>
        <taxon>Streptosporangiaceae</taxon>
        <taxon>Spongiactinospora</taxon>
    </lineage>
</organism>
<dbReference type="InterPro" id="IPR013785">
    <property type="entry name" value="Aldolase_TIM"/>
</dbReference>
<comment type="similarity">
    <text evidence="6">Belongs to the DapA family.</text>
</comment>
<evidence type="ECO:0000256" key="3">
    <source>
        <dbReference type="ARBA" id="ARBA00023239"/>
    </source>
</evidence>
<dbReference type="AlphaFoldDB" id="A0A366LWR8"/>
<feature type="binding site" evidence="8">
    <location>
        <position position="51"/>
    </location>
    <ligand>
        <name>pyruvate</name>
        <dbReference type="ChEBI" id="CHEBI:15361"/>
    </ligand>
</feature>
<dbReference type="Proteomes" id="UP000253303">
    <property type="component" value="Unassembled WGS sequence"/>
</dbReference>
<keyword evidence="10" id="KW-1185">Reference proteome</keyword>
<dbReference type="GO" id="GO:0016829">
    <property type="term" value="F:lyase activity"/>
    <property type="evidence" value="ECO:0007669"/>
    <property type="project" value="UniProtKB-KW"/>
</dbReference>
<evidence type="ECO:0000256" key="2">
    <source>
        <dbReference type="ARBA" id="ARBA00022490"/>
    </source>
</evidence>